<evidence type="ECO:0000256" key="9">
    <source>
        <dbReference type="ARBA" id="ARBA00023014"/>
    </source>
</evidence>
<evidence type="ECO:0000313" key="13">
    <source>
        <dbReference type="EMBL" id="MFC6705147.1"/>
    </source>
</evidence>
<feature type="domain" description="FAD/NAD(P)-binding" evidence="12">
    <location>
        <begin position="4"/>
        <end position="283"/>
    </location>
</feature>
<proteinExistence type="inferred from homology"/>
<dbReference type="PRINTS" id="PR00368">
    <property type="entry name" value="FADPNR"/>
</dbReference>
<dbReference type="InterPro" id="IPR023753">
    <property type="entry name" value="FAD/NAD-binding_dom"/>
</dbReference>
<gene>
    <name evidence="13" type="ORF">ACFQDH_07675</name>
</gene>
<comment type="similarity">
    <text evidence="4">Belongs to the nitrite and sulfite reductase 4Fe-4S domain family.</text>
</comment>
<comment type="cofactor">
    <cofactor evidence="1">
        <name>siroheme</name>
        <dbReference type="ChEBI" id="CHEBI:60052"/>
    </cofactor>
</comment>
<evidence type="ECO:0000256" key="4">
    <source>
        <dbReference type="ARBA" id="ARBA00010429"/>
    </source>
</evidence>
<dbReference type="SUPFAM" id="SSF51905">
    <property type="entry name" value="FAD/NAD(P)-binding domain"/>
    <property type="match status" value="2"/>
</dbReference>
<evidence type="ECO:0000259" key="11">
    <source>
        <dbReference type="Pfam" id="PF04324"/>
    </source>
</evidence>
<keyword evidence="9" id="KW-0411">Iron-sulfur</keyword>
<accession>A0ABW2AEB3</accession>
<comment type="cofactor">
    <cofactor evidence="2">
        <name>[4Fe-4S] cluster</name>
        <dbReference type="ChEBI" id="CHEBI:49883"/>
    </cofactor>
</comment>
<dbReference type="PANTHER" id="PTHR43809">
    <property type="entry name" value="NITRITE REDUCTASE (NADH) LARGE SUBUNIT"/>
    <property type="match status" value="1"/>
</dbReference>
<dbReference type="Pfam" id="PF07992">
    <property type="entry name" value="Pyr_redox_2"/>
    <property type="match status" value="1"/>
</dbReference>
<evidence type="ECO:0000256" key="7">
    <source>
        <dbReference type="ARBA" id="ARBA00023002"/>
    </source>
</evidence>
<comment type="pathway">
    <text evidence="3">Nitrogen metabolism; nitrate reduction (assimilation).</text>
</comment>
<evidence type="ECO:0000256" key="6">
    <source>
        <dbReference type="ARBA" id="ARBA00022723"/>
    </source>
</evidence>
<dbReference type="Gene3D" id="1.10.10.1100">
    <property type="entry name" value="BFD-like [2Fe-2S]-binding domain"/>
    <property type="match status" value="1"/>
</dbReference>
<dbReference type="PRINTS" id="PR00411">
    <property type="entry name" value="PNDRDTASEI"/>
</dbReference>
<keyword evidence="14" id="KW-1185">Reference proteome</keyword>
<keyword evidence="6" id="KW-0479">Metal-binding</keyword>
<evidence type="ECO:0000259" key="12">
    <source>
        <dbReference type="Pfam" id="PF07992"/>
    </source>
</evidence>
<name>A0ABW2AEB3_9MICO</name>
<dbReference type="Proteomes" id="UP001596298">
    <property type="component" value="Unassembled WGS sequence"/>
</dbReference>
<dbReference type="Pfam" id="PF04324">
    <property type="entry name" value="Fer2_BFD"/>
    <property type="match status" value="1"/>
</dbReference>
<dbReference type="Gene3D" id="3.50.50.60">
    <property type="entry name" value="FAD/NAD(P)-binding domain"/>
    <property type="match status" value="2"/>
</dbReference>
<organism evidence="13 14">
    <name type="scientific">Flexivirga alba</name>
    <dbReference type="NCBI Taxonomy" id="702742"/>
    <lineage>
        <taxon>Bacteria</taxon>
        <taxon>Bacillati</taxon>
        <taxon>Actinomycetota</taxon>
        <taxon>Actinomycetes</taxon>
        <taxon>Micrococcales</taxon>
        <taxon>Dermacoccaceae</taxon>
        <taxon>Flexivirga</taxon>
    </lineage>
</organism>
<keyword evidence="5" id="KW-0349">Heme</keyword>
<evidence type="ECO:0000256" key="2">
    <source>
        <dbReference type="ARBA" id="ARBA00001966"/>
    </source>
</evidence>
<sequence>MRTRIVVVGHGMVAARLLDELGRLTADRSAPLLDVTVIGAEPHRPYNRLLLSEVIAGRADLGRLTLPAPAVSSGMTLRVLRGTYATDLDRKRRVVTCDDGSEFAYDTVVLATGAAARLPLPDAAGQGVRVLRTIDDCRELLAACSYPRRVTVVGAGLLGLEIACGLSARGAGVHVLHRGGQVMDRQLPVEAAKVARATLADTGIEVLTDADLESLRYDGDQLVGVRLRDGRAIPSDLVVASVGVAARTEIAVQAGLPVRTGIIVTDALRSPADPRVAAIGDCAEPPSGCTGLLAPGWAQADQLARELVGRRGAEDTASPRHTSAVVKLKAVGVDVVTIGDGPEPPAHARTVTLSDPEGRRHVQVSVFEQRVVAACCVGAKRVAADLTAAYERQTPVPDDPALLLLDALPSATVPATDDPTTMPSRATVCRCNGVTKKDIVDAHLAGSRELSDVAARTRATTGCGGCTEVVCGLLAWMDDVSPAKDVAQPKHSRNDPGNIALVASSGTDKEIT</sequence>
<protein>
    <submittedName>
        <fullName evidence="13">FAD-dependent oxidoreductase</fullName>
    </submittedName>
</protein>
<dbReference type="InterPro" id="IPR036188">
    <property type="entry name" value="FAD/NAD-bd_sf"/>
</dbReference>
<keyword evidence="7" id="KW-0560">Oxidoreductase</keyword>
<evidence type="ECO:0000256" key="10">
    <source>
        <dbReference type="SAM" id="MobiDB-lite"/>
    </source>
</evidence>
<evidence type="ECO:0000256" key="3">
    <source>
        <dbReference type="ARBA" id="ARBA00005096"/>
    </source>
</evidence>
<dbReference type="RefSeq" id="WP_382400026.1">
    <property type="nucleotide sequence ID" value="NZ_JBHSWH010000001.1"/>
</dbReference>
<evidence type="ECO:0000256" key="1">
    <source>
        <dbReference type="ARBA" id="ARBA00001929"/>
    </source>
</evidence>
<dbReference type="InterPro" id="IPR052034">
    <property type="entry name" value="NasD-like"/>
</dbReference>
<keyword evidence="8" id="KW-0408">Iron</keyword>
<dbReference type="InterPro" id="IPR041854">
    <property type="entry name" value="BFD-like_2Fe2S-bd_dom_sf"/>
</dbReference>
<reference evidence="14" key="1">
    <citation type="journal article" date="2019" name="Int. J. Syst. Evol. Microbiol.">
        <title>The Global Catalogue of Microorganisms (GCM) 10K type strain sequencing project: providing services to taxonomists for standard genome sequencing and annotation.</title>
        <authorList>
            <consortium name="The Broad Institute Genomics Platform"/>
            <consortium name="The Broad Institute Genome Sequencing Center for Infectious Disease"/>
            <person name="Wu L."/>
            <person name="Ma J."/>
        </authorList>
    </citation>
    <scope>NUCLEOTIDE SEQUENCE [LARGE SCALE GENOMIC DNA]</scope>
    <source>
        <strain evidence="14">CCUG 58127</strain>
    </source>
</reference>
<comment type="caution">
    <text evidence="13">The sequence shown here is derived from an EMBL/GenBank/DDBJ whole genome shotgun (WGS) entry which is preliminary data.</text>
</comment>
<feature type="region of interest" description="Disordered" evidence="10">
    <location>
        <begin position="486"/>
        <end position="512"/>
    </location>
</feature>
<feature type="domain" description="BFD-like [2Fe-2S]-binding" evidence="11">
    <location>
        <begin position="428"/>
        <end position="475"/>
    </location>
</feature>
<dbReference type="PANTHER" id="PTHR43809:SF1">
    <property type="entry name" value="NITRITE REDUCTASE (NADH) LARGE SUBUNIT"/>
    <property type="match status" value="1"/>
</dbReference>
<dbReference type="InterPro" id="IPR007419">
    <property type="entry name" value="BFD-like_2Fe2S-bd_dom"/>
</dbReference>
<evidence type="ECO:0000256" key="8">
    <source>
        <dbReference type="ARBA" id="ARBA00023004"/>
    </source>
</evidence>
<dbReference type="EMBL" id="JBHSWH010000001">
    <property type="protein sequence ID" value="MFC6705147.1"/>
    <property type="molecule type" value="Genomic_DNA"/>
</dbReference>
<evidence type="ECO:0000256" key="5">
    <source>
        <dbReference type="ARBA" id="ARBA00022617"/>
    </source>
</evidence>
<evidence type="ECO:0000313" key="14">
    <source>
        <dbReference type="Proteomes" id="UP001596298"/>
    </source>
</evidence>